<sequence>MAAKDDLGRAGEARAARYLETIGCTIVDRNWRCRDGELDLVATTPTSLLIVEVKTRRGAGYGHPLEAIDPVKQTRLWRLGMAWIAAHRDVVQGRRLQFAAIGLTGPDPATAVLDFVPDLELR</sequence>
<keyword evidence="4" id="KW-1185">Reference proteome</keyword>
<gene>
    <name evidence="3" type="ORF">GCM10009775_02900</name>
</gene>
<dbReference type="RefSeq" id="WP_248149141.1">
    <property type="nucleotide sequence ID" value="NZ_BAAAOF010000001.1"/>
</dbReference>
<dbReference type="CDD" id="cd20736">
    <property type="entry name" value="PoNe_Nuclease"/>
    <property type="match status" value="1"/>
</dbReference>
<dbReference type="SUPFAM" id="SSF52980">
    <property type="entry name" value="Restriction endonuclease-like"/>
    <property type="match status" value="1"/>
</dbReference>
<dbReference type="EMBL" id="BAAAOF010000001">
    <property type="protein sequence ID" value="GAA1913647.1"/>
    <property type="molecule type" value="Genomic_DNA"/>
</dbReference>
<comment type="caution">
    <text evidence="3">The sequence shown here is derived from an EMBL/GenBank/DDBJ whole genome shotgun (WGS) entry which is preliminary data.</text>
</comment>
<dbReference type="PANTHER" id="PTHR34039">
    <property type="entry name" value="UPF0102 PROTEIN YRAN"/>
    <property type="match status" value="1"/>
</dbReference>
<evidence type="ECO:0000313" key="3">
    <source>
        <dbReference type="EMBL" id="GAA1913647.1"/>
    </source>
</evidence>
<dbReference type="InterPro" id="IPR011856">
    <property type="entry name" value="tRNA_endonuc-like_dom_sf"/>
</dbReference>
<dbReference type="Proteomes" id="UP001501343">
    <property type="component" value="Unassembled WGS sequence"/>
</dbReference>
<evidence type="ECO:0000256" key="1">
    <source>
        <dbReference type="ARBA" id="ARBA00006738"/>
    </source>
</evidence>
<dbReference type="PANTHER" id="PTHR34039:SF1">
    <property type="entry name" value="UPF0102 PROTEIN YRAN"/>
    <property type="match status" value="1"/>
</dbReference>
<dbReference type="HAMAP" id="MF_00048">
    <property type="entry name" value="UPF0102"/>
    <property type="match status" value="1"/>
</dbReference>
<evidence type="ECO:0000313" key="4">
    <source>
        <dbReference type="Proteomes" id="UP001501343"/>
    </source>
</evidence>
<dbReference type="Gene3D" id="3.40.1350.10">
    <property type="match status" value="1"/>
</dbReference>
<dbReference type="Pfam" id="PF02021">
    <property type="entry name" value="UPF0102"/>
    <property type="match status" value="1"/>
</dbReference>
<dbReference type="NCBIfam" id="NF009154">
    <property type="entry name" value="PRK12497.3-3"/>
    <property type="match status" value="1"/>
</dbReference>
<accession>A0ABN2P7X2</accession>
<protein>
    <recommendedName>
        <fullName evidence="2">UPF0102 protein GCM10009775_02900</fullName>
    </recommendedName>
</protein>
<comment type="similarity">
    <text evidence="1 2">Belongs to the UPF0102 family.</text>
</comment>
<organism evidence="3 4">
    <name type="scientific">Microbacterium aoyamense</name>
    <dbReference type="NCBI Taxonomy" id="344166"/>
    <lineage>
        <taxon>Bacteria</taxon>
        <taxon>Bacillati</taxon>
        <taxon>Actinomycetota</taxon>
        <taxon>Actinomycetes</taxon>
        <taxon>Micrococcales</taxon>
        <taxon>Microbacteriaceae</taxon>
        <taxon>Microbacterium</taxon>
    </lineage>
</organism>
<dbReference type="InterPro" id="IPR011335">
    <property type="entry name" value="Restrct_endonuc-II-like"/>
</dbReference>
<proteinExistence type="inferred from homology"/>
<dbReference type="InterPro" id="IPR003509">
    <property type="entry name" value="UPF0102_YraN-like"/>
</dbReference>
<reference evidence="3 4" key="1">
    <citation type="journal article" date="2019" name="Int. J. Syst. Evol. Microbiol.">
        <title>The Global Catalogue of Microorganisms (GCM) 10K type strain sequencing project: providing services to taxonomists for standard genome sequencing and annotation.</title>
        <authorList>
            <consortium name="The Broad Institute Genomics Platform"/>
            <consortium name="The Broad Institute Genome Sequencing Center for Infectious Disease"/>
            <person name="Wu L."/>
            <person name="Ma J."/>
        </authorList>
    </citation>
    <scope>NUCLEOTIDE SEQUENCE [LARGE SCALE GENOMIC DNA]</scope>
    <source>
        <strain evidence="3 4">JCM 14900</strain>
    </source>
</reference>
<evidence type="ECO:0000256" key="2">
    <source>
        <dbReference type="HAMAP-Rule" id="MF_00048"/>
    </source>
</evidence>
<name>A0ABN2P7X2_9MICO</name>